<reference evidence="2 3" key="1">
    <citation type="submission" date="2021-06" db="EMBL/GenBank/DDBJ databases">
        <authorList>
            <person name="Palmer J.M."/>
        </authorList>
    </citation>
    <scope>NUCLEOTIDE SEQUENCE [LARGE SCALE GENOMIC DNA]</scope>
    <source>
        <strain evidence="2 3">CL_MEX2019</strain>
        <tissue evidence="2">Muscle</tissue>
    </source>
</reference>
<proteinExistence type="predicted"/>
<keyword evidence="3" id="KW-1185">Reference proteome</keyword>
<dbReference type="Pfam" id="PF06294">
    <property type="entry name" value="CH_2"/>
    <property type="match status" value="1"/>
</dbReference>
<organism evidence="2 3">
    <name type="scientific">Characodon lateralis</name>
    <dbReference type="NCBI Taxonomy" id="208331"/>
    <lineage>
        <taxon>Eukaryota</taxon>
        <taxon>Metazoa</taxon>
        <taxon>Chordata</taxon>
        <taxon>Craniata</taxon>
        <taxon>Vertebrata</taxon>
        <taxon>Euteleostomi</taxon>
        <taxon>Actinopterygii</taxon>
        <taxon>Neopterygii</taxon>
        <taxon>Teleostei</taxon>
        <taxon>Neoteleostei</taxon>
        <taxon>Acanthomorphata</taxon>
        <taxon>Ovalentaria</taxon>
        <taxon>Atherinomorphae</taxon>
        <taxon>Cyprinodontiformes</taxon>
        <taxon>Goodeidae</taxon>
        <taxon>Characodon</taxon>
    </lineage>
</organism>
<accession>A0ABU7DKE2</accession>
<name>A0ABU7DKE2_9TELE</name>
<dbReference type="SUPFAM" id="SSF47576">
    <property type="entry name" value="Calponin-homology domain, CH-domain"/>
    <property type="match status" value="1"/>
</dbReference>
<dbReference type="EMBL" id="JAHUTJ010026525">
    <property type="protein sequence ID" value="MED6274840.1"/>
    <property type="molecule type" value="Genomic_DNA"/>
</dbReference>
<dbReference type="Gene3D" id="1.10.418.10">
    <property type="entry name" value="Calponin-like domain"/>
    <property type="match status" value="1"/>
</dbReference>
<feature type="domain" description="CH-like" evidence="1">
    <location>
        <begin position="5"/>
        <end position="52"/>
    </location>
</feature>
<evidence type="ECO:0000259" key="1">
    <source>
        <dbReference type="Pfam" id="PF06294"/>
    </source>
</evidence>
<dbReference type="Proteomes" id="UP001352852">
    <property type="component" value="Unassembled WGS sequence"/>
</dbReference>
<evidence type="ECO:0000313" key="2">
    <source>
        <dbReference type="EMBL" id="MED6274840.1"/>
    </source>
</evidence>
<comment type="caution">
    <text evidence="2">The sequence shown here is derived from an EMBL/GenBank/DDBJ whole genome shotgun (WGS) entry which is preliminary data.</text>
</comment>
<dbReference type="InterPro" id="IPR052634">
    <property type="entry name" value="Sperm_flagellar-bone_growth"/>
</dbReference>
<evidence type="ECO:0000313" key="3">
    <source>
        <dbReference type="Proteomes" id="UP001352852"/>
    </source>
</evidence>
<sequence>MSAILCRWLNHELRLSESVDPRNFARDFSNGYLFGEILHKYQMQEDFNMFLKNELEASYSMMLPPDISSWVWCVQGDVHCSFSASPGILLIFTLYSLRSHLTRAPSSTCLLCNPHRLS</sequence>
<gene>
    <name evidence="2" type="ORF">CHARACLAT_020478</name>
</gene>
<dbReference type="PANTHER" id="PTHR14919:SF0">
    <property type="entry name" value="SPERM FLAGELLAR PROTEIN 2"/>
    <property type="match status" value="1"/>
</dbReference>
<dbReference type="InterPro" id="IPR036872">
    <property type="entry name" value="CH_dom_sf"/>
</dbReference>
<dbReference type="InterPro" id="IPR010441">
    <property type="entry name" value="CH_2"/>
</dbReference>
<dbReference type="PANTHER" id="PTHR14919">
    <property type="entry name" value="KPL2-RELATED"/>
    <property type="match status" value="1"/>
</dbReference>
<protein>
    <recommendedName>
        <fullName evidence="1">CH-like domain-containing protein</fullName>
    </recommendedName>
</protein>